<feature type="compositionally biased region" description="Basic and acidic residues" evidence="1">
    <location>
        <begin position="58"/>
        <end position="76"/>
    </location>
</feature>
<organism evidence="2 3">
    <name type="scientific">Morus notabilis</name>
    <dbReference type="NCBI Taxonomy" id="981085"/>
    <lineage>
        <taxon>Eukaryota</taxon>
        <taxon>Viridiplantae</taxon>
        <taxon>Streptophyta</taxon>
        <taxon>Embryophyta</taxon>
        <taxon>Tracheophyta</taxon>
        <taxon>Spermatophyta</taxon>
        <taxon>Magnoliopsida</taxon>
        <taxon>eudicotyledons</taxon>
        <taxon>Gunneridae</taxon>
        <taxon>Pentapetalae</taxon>
        <taxon>rosids</taxon>
        <taxon>fabids</taxon>
        <taxon>Rosales</taxon>
        <taxon>Moraceae</taxon>
        <taxon>Moreae</taxon>
        <taxon>Morus</taxon>
    </lineage>
</organism>
<evidence type="ECO:0000313" key="3">
    <source>
        <dbReference type="Proteomes" id="UP000030645"/>
    </source>
</evidence>
<sequence>MVTAYCIDDVFAEQIMKGGGTMETKNIDVTIINNIGDALAEQIGDKKNDKKAFLGEKDSLHERNKEKDIGTNKMGEDSTATGAIQDSEARKIAGICKGHEQAVLFASMRSGGMPDSSVKNRKMSWVENSLPLQIARLSSKAKNVTKKRKDGRDEKNKENNR</sequence>
<proteinExistence type="predicted"/>
<feature type="region of interest" description="Disordered" evidence="1">
    <location>
        <begin position="58"/>
        <end position="84"/>
    </location>
</feature>
<gene>
    <name evidence="2" type="ORF">L484_002335</name>
</gene>
<feature type="compositionally biased region" description="Basic and acidic residues" evidence="1">
    <location>
        <begin position="150"/>
        <end position="161"/>
    </location>
</feature>
<dbReference type="EMBL" id="KE344448">
    <property type="protein sequence ID" value="EXB62436.1"/>
    <property type="molecule type" value="Genomic_DNA"/>
</dbReference>
<evidence type="ECO:0000256" key="1">
    <source>
        <dbReference type="SAM" id="MobiDB-lite"/>
    </source>
</evidence>
<keyword evidence="3" id="KW-1185">Reference proteome</keyword>
<feature type="region of interest" description="Disordered" evidence="1">
    <location>
        <begin position="136"/>
        <end position="161"/>
    </location>
</feature>
<dbReference type="Proteomes" id="UP000030645">
    <property type="component" value="Unassembled WGS sequence"/>
</dbReference>
<protein>
    <submittedName>
        <fullName evidence="2">Uncharacterized protein</fullName>
    </submittedName>
</protein>
<reference evidence="3" key="1">
    <citation type="submission" date="2013-01" db="EMBL/GenBank/DDBJ databases">
        <title>Draft Genome Sequence of a Mulberry Tree, Morus notabilis C.K. Schneid.</title>
        <authorList>
            <person name="He N."/>
            <person name="Zhao S."/>
        </authorList>
    </citation>
    <scope>NUCLEOTIDE SEQUENCE</scope>
</reference>
<accession>W9R0F8</accession>
<evidence type="ECO:0000313" key="2">
    <source>
        <dbReference type="EMBL" id="EXB62436.1"/>
    </source>
</evidence>
<dbReference type="AlphaFoldDB" id="W9R0F8"/>
<name>W9R0F8_9ROSA</name>